<evidence type="ECO:0000256" key="4">
    <source>
        <dbReference type="ARBA" id="ARBA00022544"/>
    </source>
</evidence>
<feature type="transmembrane region" description="Helical" evidence="8">
    <location>
        <begin position="83"/>
        <end position="101"/>
    </location>
</feature>
<dbReference type="RefSeq" id="WP_183604478.1">
    <property type="nucleotide sequence ID" value="NZ_JACHXK010000032.1"/>
</dbReference>
<dbReference type="InterPro" id="IPR004761">
    <property type="entry name" value="Spore_GerAB"/>
</dbReference>
<feature type="transmembrane region" description="Helical" evidence="8">
    <location>
        <begin position="272"/>
        <end position="297"/>
    </location>
</feature>
<proteinExistence type="inferred from homology"/>
<feature type="transmembrane region" description="Helical" evidence="8">
    <location>
        <begin position="12"/>
        <end position="30"/>
    </location>
</feature>
<keyword evidence="4" id="KW-0309">Germination</keyword>
<accession>A0A7W5B692</accession>
<protein>
    <submittedName>
        <fullName evidence="9">Spore germination protein (Amino acid permease)</fullName>
    </submittedName>
</protein>
<feature type="transmembrane region" description="Helical" evidence="8">
    <location>
        <begin position="121"/>
        <end position="140"/>
    </location>
</feature>
<gene>
    <name evidence="9" type="ORF">FHS18_006562</name>
</gene>
<feature type="transmembrane region" description="Helical" evidence="8">
    <location>
        <begin position="184"/>
        <end position="205"/>
    </location>
</feature>
<comment type="similarity">
    <text evidence="2">Belongs to the amino acid-polyamine-organocation (APC) superfamily. Spore germination protein (SGP) (TC 2.A.3.9) family.</text>
</comment>
<feature type="transmembrane region" description="Helical" evidence="8">
    <location>
        <begin position="331"/>
        <end position="357"/>
    </location>
</feature>
<dbReference type="GO" id="GO:0009847">
    <property type="term" value="P:spore germination"/>
    <property type="evidence" value="ECO:0007669"/>
    <property type="project" value="InterPro"/>
</dbReference>
<evidence type="ECO:0000256" key="7">
    <source>
        <dbReference type="ARBA" id="ARBA00023136"/>
    </source>
</evidence>
<evidence type="ECO:0000256" key="6">
    <source>
        <dbReference type="ARBA" id="ARBA00022989"/>
    </source>
</evidence>
<evidence type="ECO:0000313" key="10">
    <source>
        <dbReference type="Proteomes" id="UP000570361"/>
    </source>
</evidence>
<dbReference type="AlphaFoldDB" id="A0A7W5B692"/>
<feature type="transmembrane region" description="Helical" evidence="8">
    <location>
        <begin position="147"/>
        <end position="164"/>
    </location>
</feature>
<feature type="transmembrane region" description="Helical" evidence="8">
    <location>
        <begin position="217"/>
        <end position="240"/>
    </location>
</feature>
<keyword evidence="10" id="KW-1185">Reference proteome</keyword>
<organism evidence="9 10">
    <name type="scientific">Paenibacillus phyllosphaerae</name>
    <dbReference type="NCBI Taxonomy" id="274593"/>
    <lineage>
        <taxon>Bacteria</taxon>
        <taxon>Bacillati</taxon>
        <taxon>Bacillota</taxon>
        <taxon>Bacilli</taxon>
        <taxon>Bacillales</taxon>
        <taxon>Paenibacillaceae</taxon>
        <taxon>Paenibacillus</taxon>
    </lineage>
</organism>
<dbReference type="PANTHER" id="PTHR34975">
    <property type="entry name" value="SPORE GERMINATION PROTEIN A2"/>
    <property type="match status" value="1"/>
</dbReference>
<keyword evidence="5 8" id="KW-0812">Transmembrane</keyword>
<feature type="transmembrane region" description="Helical" evidence="8">
    <location>
        <begin position="309"/>
        <end position="325"/>
    </location>
</feature>
<dbReference type="NCBIfam" id="TIGR00912">
    <property type="entry name" value="2A0309"/>
    <property type="match status" value="1"/>
</dbReference>
<reference evidence="9 10" key="1">
    <citation type="submission" date="2020-08" db="EMBL/GenBank/DDBJ databases">
        <title>Genomic Encyclopedia of Type Strains, Phase III (KMG-III): the genomes of soil and plant-associated and newly described type strains.</title>
        <authorList>
            <person name="Whitman W."/>
        </authorList>
    </citation>
    <scope>NUCLEOTIDE SEQUENCE [LARGE SCALE GENOMIC DNA]</scope>
    <source>
        <strain evidence="9 10">CECT 5862</strain>
    </source>
</reference>
<comment type="subcellular location">
    <subcellularLocation>
        <location evidence="1">Membrane</location>
        <topology evidence="1">Multi-pass membrane protein</topology>
    </subcellularLocation>
</comment>
<dbReference type="Pfam" id="PF03845">
    <property type="entry name" value="Spore_permease"/>
    <property type="match status" value="1"/>
</dbReference>
<evidence type="ECO:0000256" key="1">
    <source>
        <dbReference type="ARBA" id="ARBA00004141"/>
    </source>
</evidence>
<keyword evidence="6 8" id="KW-1133">Transmembrane helix</keyword>
<dbReference type="EMBL" id="JACHXK010000032">
    <property type="protein sequence ID" value="MBB3114441.1"/>
    <property type="molecule type" value="Genomic_DNA"/>
</dbReference>
<keyword evidence="3" id="KW-0813">Transport</keyword>
<evidence type="ECO:0000313" key="9">
    <source>
        <dbReference type="EMBL" id="MBB3114441.1"/>
    </source>
</evidence>
<dbReference type="GO" id="GO:0016020">
    <property type="term" value="C:membrane"/>
    <property type="evidence" value="ECO:0007669"/>
    <property type="project" value="UniProtKB-SubCell"/>
</dbReference>
<sequence>MKPYALNDITLMQYIMLINGMSVSFGFIEIPGMMATKVGTDGWITILISGLITMAASFITIQLMKKSPHGTLFDLLKQKFGTWAGRAAAILFALYFLLYAYDGLIYTVRLIKGRMLMETPAFLIMLMLLLPTYTIVRNGLRIVGRYAEFAVFISLWIPLVYMYTVKHLHVLYLLPILKGGWQPVLSAVPGTLFYYLGFVSSIILYPFIKHQKKAPIALLIANSLSILSYLSITLICTMFLSPDEATIIHQPAIYVLKSIELSFIEQVEGLFIAFYAFIFSLSWIPPLYFTVFCLSWVMGRADHRIPLRLILFMIGTSSIFYIPTYDELEKISIWLGESGIAIEYAAPSCLIALLWIYGRVKTERNQL</sequence>
<evidence type="ECO:0000256" key="8">
    <source>
        <dbReference type="SAM" id="Phobius"/>
    </source>
</evidence>
<evidence type="ECO:0000256" key="2">
    <source>
        <dbReference type="ARBA" id="ARBA00007998"/>
    </source>
</evidence>
<comment type="caution">
    <text evidence="9">The sequence shown here is derived from an EMBL/GenBank/DDBJ whole genome shotgun (WGS) entry which is preliminary data.</text>
</comment>
<feature type="transmembrane region" description="Helical" evidence="8">
    <location>
        <begin position="42"/>
        <end position="63"/>
    </location>
</feature>
<evidence type="ECO:0000256" key="3">
    <source>
        <dbReference type="ARBA" id="ARBA00022448"/>
    </source>
</evidence>
<dbReference type="Proteomes" id="UP000570361">
    <property type="component" value="Unassembled WGS sequence"/>
</dbReference>
<dbReference type="PANTHER" id="PTHR34975:SF2">
    <property type="entry name" value="SPORE GERMINATION PROTEIN A2"/>
    <property type="match status" value="1"/>
</dbReference>
<evidence type="ECO:0000256" key="5">
    <source>
        <dbReference type="ARBA" id="ARBA00022692"/>
    </source>
</evidence>
<dbReference type="Gene3D" id="1.20.1740.10">
    <property type="entry name" value="Amino acid/polyamine transporter I"/>
    <property type="match status" value="1"/>
</dbReference>
<name>A0A7W5B692_9BACL</name>
<keyword evidence="7 8" id="KW-0472">Membrane</keyword>